<name>A0A3N4URQ5_9BURK</name>
<reference evidence="3 4" key="1">
    <citation type="submission" date="2018-11" db="EMBL/GenBank/DDBJ databases">
        <title>Genomic Encyclopedia of Type Strains, Phase IV (KMG-IV): sequencing the most valuable type-strain genomes for metagenomic binning, comparative biology and taxonomic classification.</title>
        <authorList>
            <person name="Goeker M."/>
        </authorList>
    </citation>
    <scope>NUCLEOTIDE SEQUENCE [LARGE SCALE GENOMIC DNA]</scope>
    <source>
        <strain evidence="3 4">DSM 101684</strain>
    </source>
</reference>
<evidence type="ECO:0000313" key="3">
    <source>
        <dbReference type="EMBL" id="RPE72718.1"/>
    </source>
</evidence>
<keyword evidence="1" id="KW-0175">Coiled coil</keyword>
<evidence type="ECO:0008006" key="5">
    <source>
        <dbReference type="Google" id="ProtNLM"/>
    </source>
</evidence>
<feature type="coiled-coil region" evidence="1">
    <location>
        <begin position="155"/>
        <end position="192"/>
    </location>
</feature>
<evidence type="ECO:0000256" key="1">
    <source>
        <dbReference type="SAM" id="Coils"/>
    </source>
</evidence>
<sequence length="485" mass="54972">MIERVRRFAALRRLWTPRGWLARLRARVVAGRHVQEEPGWLRLWRFLRVWRPSERGDRWLAMAESAALPLLALALAWRIDPSDPLGLNSGFPWIWFGPWLAGVRYGAGYGLFGVALYLTVWAVWASPQALEFPGEFFLGGALVSLILGEFGSAYRNQAERHREVEQDLMARLERTKRRLFVIRESLAQLEQELTDRPMTLRDALLALRRRLVDYDGEPRSGGVALPDPAAFLQLLSQSCRIVEAGIYRRSESDWSLMAQLGQQLPALAPSHPLIAHVLETGEVAHIAEPRLTDPRFNEWVFAAALRRDQAGEVDAVLAVHTMPFMAFDEVNLRRMQVLCTSYADFAQLEQGVAEVRAAWPQAPISLQQEWAELASLYQRSRLTSYCALWVGKERLSTEVLQEFAAMQPADSSQWILPTAHGHDVLLVLLRITGGAGLVVYRREMIEALEGILSRRGVPKQAIALDFHPVRSAEDFAGLRRHLERL</sequence>
<proteinExistence type="predicted"/>
<accession>A0A3N4URQ5</accession>
<dbReference type="InterPro" id="IPR029016">
    <property type="entry name" value="GAF-like_dom_sf"/>
</dbReference>
<protein>
    <recommendedName>
        <fullName evidence="5">PelD-like GGDEF domain-containing protein</fullName>
    </recommendedName>
</protein>
<feature type="transmembrane region" description="Helical" evidence="2">
    <location>
        <begin position="99"/>
        <end position="124"/>
    </location>
</feature>
<dbReference type="OrthoDB" id="5442761at2"/>
<evidence type="ECO:0000256" key="2">
    <source>
        <dbReference type="SAM" id="Phobius"/>
    </source>
</evidence>
<keyword evidence="4" id="KW-1185">Reference proteome</keyword>
<keyword evidence="2" id="KW-0812">Transmembrane</keyword>
<comment type="caution">
    <text evidence="3">The sequence shown here is derived from an EMBL/GenBank/DDBJ whole genome shotgun (WGS) entry which is preliminary data.</text>
</comment>
<dbReference type="EMBL" id="RKQL01000001">
    <property type="protein sequence ID" value="RPE72718.1"/>
    <property type="molecule type" value="Genomic_DNA"/>
</dbReference>
<keyword evidence="2" id="KW-0472">Membrane</keyword>
<evidence type="ECO:0000313" key="4">
    <source>
        <dbReference type="Proteomes" id="UP000272193"/>
    </source>
</evidence>
<organism evidence="3 4">
    <name type="scientific">Tibeticola sediminis</name>
    <dbReference type="NCBI Taxonomy" id="1917811"/>
    <lineage>
        <taxon>Bacteria</taxon>
        <taxon>Pseudomonadati</taxon>
        <taxon>Pseudomonadota</taxon>
        <taxon>Betaproteobacteria</taxon>
        <taxon>Burkholderiales</taxon>
        <taxon>Comamonadaceae</taxon>
        <taxon>Tibeticola</taxon>
    </lineage>
</organism>
<dbReference type="Gene3D" id="3.30.450.40">
    <property type="match status" value="1"/>
</dbReference>
<keyword evidence="2" id="KW-1133">Transmembrane helix</keyword>
<dbReference type="AlphaFoldDB" id="A0A3N4URQ5"/>
<gene>
    <name evidence="3" type="ORF">EDC62_0420</name>
</gene>
<dbReference type="RefSeq" id="WP_124219935.1">
    <property type="nucleotide sequence ID" value="NZ_RKQL01000001.1"/>
</dbReference>
<dbReference type="Proteomes" id="UP000272193">
    <property type="component" value="Unassembled WGS sequence"/>
</dbReference>